<dbReference type="EMBL" id="AVQD01000014">
    <property type="protein sequence ID" value="KOA39524.1"/>
    <property type="molecule type" value="Genomic_DNA"/>
</dbReference>
<evidence type="ECO:0000313" key="2">
    <source>
        <dbReference type="EMBL" id="KOA39524.1"/>
    </source>
</evidence>
<dbReference type="InterPro" id="IPR011089">
    <property type="entry name" value="GmrSD_C"/>
</dbReference>
<gene>
    <name evidence="2" type="ORF">BBM1128_08530</name>
</gene>
<organism evidence="2 3">
    <name type="scientific">Bifidobacterium breve MCC 1128</name>
    <dbReference type="NCBI Taxonomy" id="1365965"/>
    <lineage>
        <taxon>Bacteria</taxon>
        <taxon>Bacillati</taxon>
        <taxon>Actinomycetota</taxon>
        <taxon>Actinomycetes</taxon>
        <taxon>Bifidobacteriales</taxon>
        <taxon>Bifidobacteriaceae</taxon>
        <taxon>Bifidobacterium</taxon>
    </lineage>
</organism>
<dbReference type="Pfam" id="PF07510">
    <property type="entry name" value="GmrSD_C"/>
    <property type="match status" value="1"/>
</dbReference>
<dbReference type="PATRIC" id="fig|1365965.3.peg.1714"/>
<dbReference type="RefSeq" id="WP_232783118.1">
    <property type="nucleotide sequence ID" value="NZ_AVQD01000014.1"/>
</dbReference>
<evidence type="ECO:0000313" key="3">
    <source>
        <dbReference type="Proteomes" id="UP000037193"/>
    </source>
</evidence>
<sequence>MKFPSLSNDEVKAKLEHLGNKVPFEKNLNIRASNSYFSRKSKLYKQSGIAVTRRLGAEHSDWNLEDIDTRDVRVTDLILSEFEAWGLNRNGDQSNILVRPRPTAEQAEQIRQLKELGLI</sequence>
<accession>A0A0L7AWC5</accession>
<dbReference type="AlphaFoldDB" id="A0A0L7AWC5"/>
<protein>
    <recommendedName>
        <fullName evidence="1">GmrSD restriction endonucleases C-terminal domain-containing protein</fullName>
    </recommendedName>
</protein>
<comment type="caution">
    <text evidence="2">The sequence shown here is derived from an EMBL/GenBank/DDBJ whole genome shotgun (WGS) entry which is preliminary data.</text>
</comment>
<feature type="domain" description="GmrSD restriction endonucleases C-terminal" evidence="1">
    <location>
        <begin position="15"/>
        <end position="71"/>
    </location>
</feature>
<proteinExistence type="predicted"/>
<reference evidence="2 3" key="1">
    <citation type="journal article" date="2015" name="Int J Genomics">
        <title>Comparative Genomics Revealed Genetic Diversity and Species/Strain-Level Differences in Carbohydrate Metabolism of Three Probiotic Bifidobacterial Species.</title>
        <authorList>
            <person name="Odamaki T."/>
            <person name="Horigome A."/>
            <person name="Sugahara H."/>
            <person name="Hashikura N."/>
            <person name="Minami J."/>
            <person name="Xiao J.Z."/>
            <person name="Abe F."/>
        </authorList>
    </citation>
    <scope>NUCLEOTIDE SEQUENCE [LARGE SCALE GENOMIC DNA]</scope>
    <source>
        <strain evidence="2 3">MCC 1128</strain>
    </source>
</reference>
<dbReference type="Proteomes" id="UP000037193">
    <property type="component" value="Unassembled WGS sequence"/>
</dbReference>
<name>A0A0L7AWC5_BIFBR</name>
<evidence type="ECO:0000259" key="1">
    <source>
        <dbReference type="Pfam" id="PF07510"/>
    </source>
</evidence>